<name>A0A0M4CY18_9BACT</name>
<dbReference type="InterPro" id="IPR016169">
    <property type="entry name" value="FAD-bd_PCMH_sub2"/>
</dbReference>
<dbReference type="PANTHER" id="PTHR42934:SF2">
    <property type="entry name" value="GLYCOLATE OXIDASE SUBUNIT GLCD"/>
    <property type="match status" value="1"/>
</dbReference>
<dbReference type="OrthoDB" id="9811557at2"/>
<dbReference type="AlphaFoldDB" id="A0A0M4CY18"/>
<dbReference type="Proteomes" id="UP000057158">
    <property type="component" value="Chromosome"/>
</dbReference>
<dbReference type="InterPro" id="IPR051914">
    <property type="entry name" value="FAD-linked_OxidoTrans_Type4"/>
</dbReference>
<feature type="domain" description="FAD-binding PCMH-type" evidence="6">
    <location>
        <begin position="37"/>
        <end position="216"/>
    </location>
</feature>
<dbReference type="RefSeq" id="WP_053549429.1">
    <property type="nucleotide sequence ID" value="NZ_CP010802.1"/>
</dbReference>
<evidence type="ECO:0000313" key="8">
    <source>
        <dbReference type="Proteomes" id="UP000057158"/>
    </source>
</evidence>
<dbReference type="PANTHER" id="PTHR42934">
    <property type="entry name" value="GLYCOLATE OXIDASE SUBUNIT GLCD"/>
    <property type="match status" value="1"/>
</dbReference>
<accession>A0A0M4CY18</accession>
<keyword evidence="3" id="KW-0285">Flavoprotein</keyword>
<dbReference type="InterPro" id="IPR004113">
    <property type="entry name" value="FAD-bd_oxidored_4_C"/>
</dbReference>
<evidence type="ECO:0000313" key="7">
    <source>
        <dbReference type="EMBL" id="ALC15202.1"/>
    </source>
</evidence>
<dbReference type="InterPro" id="IPR016171">
    <property type="entry name" value="Vanillyl_alc_oxidase_C-sub2"/>
</dbReference>
<dbReference type="Gene3D" id="3.30.70.2740">
    <property type="match status" value="1"/>
</dbReference>
<dbReference type="FunFam" id="3.30.70.2740:FF:000001">
    <property type="entry name" value="D-lactate dehydrogenase mitochondrial"/>
    <property type="match status" value="1"/>
</dbReference>
<dbReference type="Pfam" id="PF02913">
    <property type="entry name" value="FAD-oxidase_C"/>
    <property type="match status" value="1"/>
</dbReference>
<keyword evidence="5" id="KW-0560">Oxidoreductase</keyword>
<dbReference type="FunFam" id="1.10.45.10:FF:000001">
    <property type="entry name" value="D-lactate dehydrogenase mitochondrial"/>
    <property type="match status" value="1"/>
</dbReference>
<dbReference type="InterPro" id="IPR016166">
    <property type="entry name" value="FAD-bd_PCMH"/>
</dbReference>
<dbReference type="GO" id="GO:0016491">
    <property type="term" value="F:oxidoreductase activity"/>
    <property type="evidence" value="ECO:0007669"/>
    <property type="project" value="UniProtKB-KW"/>
</dbReference>
<dbReference type="InterPro" id="IPR016164">
    <property type="entry name" value="FAD-linked_Oxase-like_C"/>
</dbReference>
<dbReference type="Pfam" id="PF01565">
    <property type="entry name" value="FAD_binding_4"/>
    <property type="match status" value="1"/>
</dbReference>
<dbReference type="EMBL" id="CP010802">
    <property type="protein sequence ID" value="ALC15202.1"/>
    <property type="molecule type" value="Genomic_DNA"/>
</dbReference>
<keyword evidence="4" id="KW-0274">FAD</keyword>
<evidence type="ECO:0000256" key="4">
    <source>
        <dbReference type="ARBA" id="ARBA00022827"/>
    </source>
</evidence>
<proteinExistence type="inferred from homology"/>
<reference evidence="7 8" key="1">
    <citation type="submission" date="2015-07" db="EMBL/GenBank/DDBJ databases">
        <title>Isolation and Genomic Characterization of a Novel Halophilic Metal-Reducing Deltaproteobacterium from the Deep Subsurface.</title>
        <authorList>
            <person name="Badalamenti J.P."/>
            <person name="Summers Z.M."/>
            <person name="Gralnick J.A."/>
            <person name="Bond D.R."/>
        </authorList>
    </citation>
    <scope>NUCLEOTIDE SEQUENCE [LARGE SCALE GENOMIC DNA]</scope>
    <source>
        <strain evidence="7 8">WTL</strain>
    </source>
</reference>
<protein>
    <submittedName>
        <fullName evidence="7">FAD/FMN-containing dehydrogenase</fullName>
    </submittedName>
</protein>
<dbReference type="Gene3D" id="3.30.465.10">
    <property type="match status" value="1"/>
</dbReference>
<dbReference type="PROSITE" id="PS51387">
    <property type="entry name" value="FAD_PCMH"/>
    <property type="match status" value="1"/>
</dbReference>
<dbReference type="SUPFAM" id="SSF55103">
    <property type="entry name" value="FAD-linked oxidases, C-terminal domain"/>
    <property type="match status" value="1"/>
</dbReference>
<dbReference type="SUPFAM" id="SSF56176">
    <property type="entry name" value="FAD-binding/transporter-associated domain-like"/>
    <property type="match status" value="1"/>
</dbReference>
<evidence type="ECO:0000259" key="6">
    <source>
        <dbReference type="PROSITE" id="PS51387"/>
    </source>
</evidence>
<comment type="similarity">
    <text evidence="2">Belongs to the FAD-binding oxidoreductase/transferase type 4 family.</text>
</comment>
<keyword evidence="8" id="KW-1185">Reference proteome</keyword>
<dbReference type="InterPro" id="IPR036318">
    <property type="entry name" value="FAD-bd_PCMH-like_sf"/>
</dbReference>
<evidence type="ECO:0000256" key="5">
    <source>
        <dbReference type="ARBA" id="ARBA00023002"/>
    </source>
</evidence>
<dbReference type="Gene3D" id="1.10.45.10">
    <property type="entry name" value="Vanillyl-alcohol Oxidase, Chain A, domain 4"/>
    <property type="match status" value="1"/>
</dbReference>
<gene>
    <name evidence="7" type="primary">glcD-2</name>
    <name evidence="7" type="ORF">DSOUD_0407</name>
</gene>
<organism evidence="7 8">
    <name type="scientific">Desulfuromonas soudanensis</name>
    <dbReference type="NCBI Taxonomy" id="1603606"/>
    <lineage>
        <taxon>Bacteria</taxon>
        <taxon>Pseudomonadati</taxon>
        <taxon>Thermodesulfobacteriota</taxon>
        <taxon>Desulfuromonadia</taxon>
        <taxon>Desulfuromonadales</taxon>
        <taxon>Desulfuromonadaceae</taxon>
        <taxon>Desulfuromonas</taxon>
    </lineage>
</organism>
<evidence type="ECO:0000256" key="2">
    <source>
        <dbReference type="ARBA" id="ARBA00008000"/>
    </source>
</evidence>
<dbReference type="KEGG" id="des:DSOUD_0407"/>
<dbReference type="InterPro" id="IPR006094">
    <property type="entry name" value="Oxid_FAD_bind_N"/>
</dbReference>
<evidence type="ECO:0000256" key="3">
    <source>
        <dbReference type="ARBA" id="ARBA00022630"/>
    </source>
</evidence>
<dbReference type="STRING" id="1603606.DSOUD_0407"/>
<dbReference type="GO" id="GO:0071949">
    <property type="term" value="F:FAD binding"/>
    <property type="evidence" value="ECO:0007669"/>
    <property type="project" value="InterPro"/>
</dbReference>
<dbReference type="PATRIC" id="fig|1603606.3.peg.442"/>
<evidence type="ECO:0000256" key="1">
    <source>
        <dbReference type="ARBA" id="ARBA00001974"/>
    </source>
</evidence>
<comment type="cofactor">
    <cofactor evidence="1">
        <name>FAD</name>
        <dbReference type="ChEBI" id="CHEBI:57692"/>
    </cofactor>
</comment>
<sequence length="477" mass="50863">MISQTAIEHLIERLGKENVYHEKEDLLVYGYDATPGVHHLPEVAVFPTSTEGVQAAIEIARREGLPIVPRGTGTGLSGGSVPAEGGMVLCISRMDKILEIDEENLTATVQAGVVTLDLFNAVAAKGLFYPPDPGSQKTSTLAGNVAENAGGLRGLKYGVTRDYVMALTAILADGSIIRTGGKAVKDVAGYSFRDLLVGSEGTLAFITEVTVKLIPPPQDKRTLLAYFDDIRTAGEAVSKIIAAKIIPATLEIMDKMTINCVEDYAAIGLPRSMAALLLIEVDGHPVVVAEEAAAVEAILREVRAAEIHVAKDAAEAANLAAARRTALSALARVSPTTLLEDATVPRSRLAETFAEIERLTEKYRLKVGTFGHAGDGNLHPTVLCDERDHDEMERAHAFFAELYDMVLSIGGTVSGEHGIGLAKKGYLRQQVGDGGIAVMKRIKAAFDPEGIFNPGKIFDDEGPGARVNVEEGFRVSR</sequence>